<dbReference type="GO" id="GO:0000287">
    <property type="term" value="F:magnesium ion binding"/>
    <property type="evidence" value="ECO:0007669"/>
    <property type="project" value="UniProtKB-UniRule"/>
</dbReference>
<accession>A0A1S7LIJ4</accession>
<reference evidence="17" key="1">
    <citation type="submission" date="2015-04" db="EMBL/GenBank/DDBJ databases">
        <authorList>
            <person name="Syromyatnikov M.Y."/>
            <person name="Popov V.N."/>
        </authorList>
    </citation>
    <scope>NUCLEOTIDE SEQUENCE</scope>
    <source>
        <strain evidence="17">MO-1</strain>
    </source>
</reference>
<evidence type="ECO:0000256" key="12">
    <source>
        <dbReference type="ARBA" id="ARBA00023125"/>
    </source>
</evidence>
<evidence type="ECO:0000256" key="11">
    <source>
        <dbReference type="ARBA" id="ARBA00022932"/>
    </source>
</evidence>
<keyword evidence="3 15" id="KW-0515">Mutator protein</keyword>
<dbReference type="GO" id="GO:0042276">
    <property type="term" value="P:error-prone translesion synthesis"/>
    <property type="evidence" value="ECO:0007669"/>
    <property type="project" value="TreeGrafter"/>
</dbReference>
<evidence type="ECO:0000256" key="6">
    <source>
        <dbReference type="ARBA" id="ARBA00022695"/>
    </source>
</evidence>
<dbReference type="EMBL" id="LO017727">
    <property type="protein sequence ID" value="CRH06428.1"/>
    <property type="molecule type" value="Genomic_DNA"/>
</dbReference>
<keyword evidence="9 15" id="KW-0227">DNA damage</keyword>
<dbReference type="Pfam" id="PF21999">
    <property type="entry name" value="IMS_HHH_1"/>
    <property type="match status" value="1"/>
</dbReference>
<evidence type="ECO:0000259" key="16">
    <source>
        <dbReference type="PROSITE" id="PS50173"/>
    </source>
</evidence>
<keyword evidence="11 15" id="KW-0239">DNA-directed DNA polymerase</keyword>
<evidence type="ECO:0000256" key="10">
    <source>
        <dbReference type="ARBA" id="ARBA00022842"/>
    </source>
</evidence>
<evidence type="ECO:0000256" key="14">
    <source>
        <dbReference type="ARBA" id="ARBA00049244"/>
    </source>
</evidence>
<dbReference type="NCBIfam" id="NF002677">
    <property type="entry name" value="PRK02406.1"/>
    <property type="match status" value="1"/>
</dbReference>
<sequence length="359" mass="40062">MDASRKIIHIDMDAFFASVEQRDHPEYRGRPLAVGGKSERGVVAAASYEARQYGIHSAMAMQKALKKYPQLIVARPRMEVYKAVSLQIRKIFFSYTDLVEPLSLDEAFLDVTTNKKSIPSATIIAQEIRQKIVEQTGLTASAGVSINKFLAKVATDIHKPNGFTLIAPDQADAFVQSLPIEKFFGVGRVTAAKMHQMGIETGADLLQWSLEDLSRAFGKAGRSYYAIVRNEDSRPVNPHRERHSVGTEDTFSEDLHDKEEMLERLAAIAQEVAQRMARSGFIGLTLTLKVKFGDFRQITRSRTEDQPIVQPSQMMAITRRLFAPVEIPPQGVRLLGITISNACEARELGWQQMALPMGE</sequence>
<keyword evidence="5 15" id="KW-0808">Transferase</keyword>
<comment type="function">
    <text evidence="15">Poorly processive, error-prone DNA polymerase involved in untargeted mutagenesis. Copies undamaged DNA at stalled replication forks, which arise in vivo from mismatched or misaligned primer ends. These misaligned primers can be extended by PolIV. Exhibits no 3'-5' exonuclease (proofreading) activity. May be involved in translesional synthesis, in conjunction with the beta clamp from PolIII.</text>
</comment>
<evidence type="ECO:0000256" key="5">
    <source>
        <dbReference type="ARBA" id="ARBA00022679"/>
    </source>
</evidence>
<comment type="subunit">
    <text evidence="15">Monomer.</text>
</comment>
<evidence type="ECO:0000256" key="9">
    <source>
        <dbReference type="ARBA" id="ARBA00022763"/>
    </source>
</evidence>
<dbReference type="FunFam" id="1.10.150.20:FF:000019">
    <property type="entry name" value="DNA polymerase IV"/>
    <property type="match status" value="1"/>
</dbReference>
<dbReference type="PANTHER" id="PTHR11076:SF33">
    <property type="entry name" value="DNA POLYMERASE KAPPA"/>
    <property type="match status" value="1"/>
</dbReference>
<dbReference type="GO" id="GO:0005829">
    <property type="term" value="C:cytosol"/>
    <property type="evidence" value="ECO:0007669"/>
    <property type="project" value="TreeGrafter"/>
</dbReference>
<dbReference type="Pfam" id="PF11799">
    <property type="entry name" value="IMS_C"/>
    <property type="match status" value="1"/>
</dbReference>
<evidence type="ECO:0000256" key="8">
    <source>
        <dbReference type="ARBA" id="ARBA00022723"/>
    </source>
</evidence>
<proteinExistence type="inferred from homology"/>
<comment type="subcellular location">
    <subcellularLocation>
        <location evidence="1 15">Cytoplasm</location>
    </subcellularLocation>
</comment>
<dbReference type="SUPFAM" id="SSF56672">
    <property type="entry name" value="DNA/RNA polymerases"/>
    <property type="match status" value="1"/>
</dbReference>
<comment type="similarity">
    <text evidence="2 15">Belongs to the DNA polymerase type-Y family.</text>
</comment>
<dbReference type="InterPro" id="IPR017961">
    <property type="entry name" value="DNA_pol_Y-fam_little_finger"/>
</dbReference>
<dbReference type="AlphaFoldDB" id="A0A1S7LIJ4"/>
<dbReference type="InterPro" id="IPR036775">
    <property type="entry name" value="DNA_pol_Y-fam_lit_finger_sf"/>
</dbReference>
<keyword evidence="12 15" id="KW-0238">DNA-binding</keyword>
<protein>
    <recommendedName>
        <fullName evidence="15">DNA polymerase IV</fullName>
        <shortName evidence="15">Pol IV</shortName>
        <ecNumber evidence="15">2.7.7.7</ecNumber>
    </recommendedName>
</protein>
<feature type="binding site" evidence="15">
    <location>
        <position position="105"/>
    </location>
    <ligand>
        <name>Mg(2+)</name>
        <dbReference type="ChEBI" id="CHEBI:18420"/>
    </ligand>
</feature>
<evidence type="ECO:0000256" key="4">
    <source>
        <dbReference type="ARBA" id="ARBA00022490"/>
    </source>
</evidence>
<evidence type="ECO:0000256" key="15">
    <source>
        <dbReference type="HAMAP-Rule" id="MF_01113"/>
    </source>
</evidence>
<dbReference type="Gene3D" id="3.30.1490.100">
    <property type="entry name" value="DNA polymerase, Y-family, little finger domain"/>
    <property type="match status" value="1"/>
</dbReference>
<dbReference type="InterPro" id="IPR043502">
    <property type="entry name" value="DNA/RNA_pol_sf"/>
</dbReference>
<dbReference type="GO" id="GO:0009432">
    <property type="term" value="P:SOS response"/>
    <property type="evidence" value="ECO:0007669"/>
    <property type="project" value="TreeGrafter"/>
</dbReference>
<dbReference type="HAMAP" id="MF_01113">
    <property type="entry name" value="DNApol_IV"/>
    <property type="match status" value="1"/>
</dbReference>
<dbReference type="GO" id="GO:0006281">
    <property type="term" value="P:DNA repair"/>
    <property type="evidence" value="ECO:0007669"/>
    <property type="project" value="UniProtKB-UniRule"/>
</dbReference>
<dbReference type="FunFam" id="3.30.1490.100:FF:000004">
    <property type="entry name" value="DNA polymerase IV"/>
    <property type="match status" value="1"/>
</dbReference>
<keyword evidence="13 15" id="KW-0234">DNA repair</keyword>
<keyword evidence="6 15" id="KW-0548">Nucleotidyltransferase</keyword>
<dbReference type="CDD" id="cd03586">
    <property type="entry name" value="PolY_Pol_IV_kappa"/>
    <property type="match status" value="1"/>
</dbReference>
<comment type="cofactor">
    <cofactor evidence="15">
        <name>Mg(2+)</name>
        <dbReference type="ChEBI" id="CHEBI:18420"/>
    </cofactor>
    <text evidence="15">Binds 2 magnesium ions per subunit.</text>
</comment>
<dbReference type="Pfam" id="PF00817">
    <property type="entry name" value="IMS"/>
    <property type="match status" value="1"/>
</dbReference>
<feature type="site" description="Substrate discrimination" evidence="15">
    <location>
        <position position="16"/>
    </location>
</feature>
<dbReference type="Gene3D" id="3.40.1170.60">
    <property type="match status" value="1"/>
</dbReference>
<keyword evidence="7 15" id="KW-0235">DNA replication</keyword>
<dbReference type="Gene3D" id="1.10.150.20">
    <property type="entry name" value="5' to 3' exonuclease, C-terminal subdomain"/>
    <property type="match status" value="1"/>
</dbReference>
<dbReference type="GO" id="GO:0006261">
    <property type="term" value="P:DNA-templated DNA replication"/>
    <property type="evidence" value="ECO:0007669"/>
    <property type="project" value="UniProtKB-UniRule"/>
</dbReference>
<feature type="active site" evidence="15">
    <location>
        <position position="106"/>
    </location>
</feature>
<evidence type="ECO:0000256" key="1">
    <source>
        <dbReference type="ARBA" id="ARBA00004496"/>
    </source>
</evidence>
<comment type="catalytic activity">
    <reaction evidence="14 15">
        <text>DNA(n) + a 2'-deoxyribonucleoside 5'-triphosphate = DNA(n+1) + diphosphate</text>
        <dbReference type="Rhea" id="RHEA:22508"/>
        <dbReference type="Rhea" id="RHEA-COMP:17339"/>
        <dbReference type="Rhea" id="RHEA-COMP:17340"/>
        <dbReference type="ChEBI" id="CHEBI:33019"/>
        <dbReference type="ChEBI" id="CHEBI:61560"/>
        <dbReference type="ChEBI" id="CHEBI:173112"/>
        <dbReference type="EC" id="2.7.7.7"/>
    </reaction>
</comment>
<organism evidence="17">
    <name type="scientific">Magnetococcus massalia (strain MO-1)</name>
    <dbReference type="NCBI Taxonomy" id="451514"/>
    <lineage>
        <taxon>Bacteria</taxon>
        <taxon>Pseudomonadati</taxon>
        <taxon>Pseudomonadota</taxon>
        <taxon>Magnetococcia</taxon>
        <taxon>Magnetococcales</taxon>
        <taxon>Magnetococcaceae</taxon>
        <taxon>Magnetococcus</taxon>
    </lineage>
</organism>
<feature type="domain" description="UmuC" evidence="16">
    <location>
        <begin position="7"/>
        <end position="187"/>
    </location>
</feature>
<evidence type="ECO:0000256" key="13">
    <source>
        <dbReference type="ARBA" id="ARBA00023204"/>
    </source>
</evidence>
<dbReference type="PROSITE" id="PS50173">
    <property type="entry name" value="UMUC"/>
    <property type="match status" value="1"/>
</dbReference>
<dbReference type="InterPro" id="IPR050116">
    <property type="entry name" value="DNA_polymerase-Y"/>
</dbReference>
<evidence type="ECO:0000256" key="3">
    <source>
        <dbReference type="ARBA" id="ARBA00022457"/>
    </source>
</evidence>
<gene>
    <name evidence="15 17" type="primary">dinB</name>
    <name evidence="17" type="ORF">MAGMO_2266</name>
</gene>
<feature type="binding site" evidence="15">
    <location>
        <position position="11"/>
    </location>
    <ligand>
        <name>Mg(2+)</name>
        <dbReference type="ChEBI" id="CHEBI:18420"/>
    </ligand>
</feature>
<keyword evidence="8 15" id="KW-0479">Metal-binding</keyword>
<evidence type="ECO:0000256" key="2">
    <source>
        <dbReference type="ARBA" id="ARBA00010945"/>
    </source>
</evidence>
<dbReference type="Gene3D" id="3.30.70.270">
    <property type="match status" value="1"/>
</dbReference>
<dbReference type="InterPro" id="IPR043128">
    <property type="entry name" value="Rev_trsase/Diguanyl_cyclase"/>
</dbReference>
<dbReference type="InterPro" id="IPR022880">
    <property type="entry name" value="DNApol_IV"/>
</dbReference>
<dbReference type="SUPFAM" id="SSF100879">
    <property type="entry name" value="Lesion bypass DNA polymerase (Y-family), little finger domain"/>
    <property type="match status" value="1"/>
</dbReference>
<dbReference type="InterPro" id="IPR053848">
    <property type="entry name" value="IMS_HHH_1"/>
</dbReference>
<dbReference type="InterPro" id="IPR001126">
    <property type="entry name" value="UmuC"/>
</dbReference>
<keyword evidence="10 15" id="KW-0460">Magnesium</keyword>
<evidence type="ECO:0000313" key="17">
    <source>
        <dbReference type="EMBL" id="CRH06428.1"/>
    </source>
</evidence>
<keyword evidence="4 15" id="KW-0963">Cytoplasm</keyword>
<dbReference type="GO" id="GO:0003887">
    <property type="term" value="F:DNA-directed DNA polymerase activity"/>
    <property type="evidence" value="ECO:0007669"/>
    <property type="project" value="UniProtKB-UniRule"/>
</dbReference>
<dbReference type="EC" id="2.7.7.7" evidence="15"/>
<evidence type="ECO:0000256" key="7">
    <source>
        <dbReference type="ARBA" id="ARBA00022705"/>
    </source>
</evidence>
<name>A0A1S7LIJ4_MAGMO</name>
<dbReference type="PANTHER" id="PTHR11076">
    <property type="entry name" value="DNA REPAIR POLYMERASE UMUC / TRANSFERASE FAMILY MEMBER"/>
    <property type="match status" value="1"/>
</dbReference>
<dbReference type="GO" id="GO:0003684">
    <property type="term" value="F:damaged DNA binding"/>
    <property type="evidence" value="ECO:0007669"/>
    <property type="project" value="InterPro"/>
</dbReference>